<name>A0ABR1P5Y9_DIAER</name>
<reference evidence="1 2" key="1">
    <citation type="submission" date="2024-02" db="EMBL/GenBank/DDBJ databases">
        <title>De novo assembly and annotation of 12 fungi associated with fruit tree decline syndrome in Ontario, Canada.</title>
        <authorList>
            <person name="Sulman M."/>
            <person name="Ellouze W."/>
            <person name="Ilyukhin E."/>
        </authorList>
    </citation>
    <scope>NUCLEOTIDE SEQUENCE [LARGE SCALE GENOMIC DNA]</scope>
    <source>
        <strain evidence="1 2">M169</strain>
    </source>
</reference>
<comment type="caution">
    <text evidence="1">The sequence shown here is derived from an EMBL/GenBank/DDBJ whole genome shotgun (WGS) entry which is preliminary data.</text>
</comment>
<dbReference type="EMBL" id="JAKNSF020000039">
    <property type="protein sequence ID" value="KAK7727170.1"/>
    <property type="molecule type" value="Genomic_DNA"/>
</dbReference>
<evidence type="ECO:0000313" key="2">
    <source>
        <dbReference type="Proteomes" id="UP001430848"/>
    </source>
</evidence>
<gene>
    <name evidence="1" type="ORF">SLS63_007220</name>
</gene>
<accession>A0ABR1P5Y9</accession>
<keyword evidence="2" id="KW-1185">Reference proteome</keyword>
<protein>
    <submittedName>
        <fullName evidence="1">Uncharacterized protein</fullName>
    </submittedName>
</protein>
<sequence>MSWYYSYIYDSDSRQRECFWLDHRGDLKHKKDLEEEYIGAAVGALGKKPSPMNKDVYPEYLWAQNVVPETGVPAGDRLNEGMRENGVADCKVPMGVKWHAPAFVPRNYGPNLNNLTVDDFVTNPGKINWIMNPMHRNVRGGNPVLPILHPQASLSERDPKLMWEDQFKQNIPDDCLTDWYYDEKDKLVEPGSGLRCRFLHVWKGHEVEGCRDKWKPINPRAADSPGRDYATPSLQERHARTLVNDQNSRGGSGTKELCEDPHSVGPSYANHHERVFCRMTDKTLWPFCDSAAGVSHDCFDAEAEVLVDKTRPVGKRTLYWDAIEDWHSGDRFKRAA</sequence>
<evidence type="ECO:0000313" key="1">
    <source>
        <dbReference type="EMBL" id="KAK7727170.1"/>
    </source>
</evidence>
<organism evidence="1 2">
    <name type="scientific">Diaporthe eres</name>
    <name type="common">Phomopsis oblonga</name>
    <dbReference type="NCBI Taxonomy" id="83184"/>
    <lineage>
        <taxon>Eukaryota</taxon>
        <taxon>Fungi</taxon>
        <taxon>Dikarya</taxon>
        <taxon>Ascomycota</taxon>
        <taxon>Pezizomycotina</taxon>
        <taxon>Sordariomycetes</taxon>
        <taxon>Sordariomycetidae</taxon>
        <taxon>Diaporthales</taxon>
        <taxon>Diaporthaceae</taxon>
        <taxon>Diaporthe</taxon>
        <taxon>Diaporthe eres species complex</taxon>
    </lineage>
</organism>
<proteinExistence type="predicted"/>
<dbReference type="Proteomes" id="UP001430848">
    <property type="component" value="Unassembled WGS sequence"/>
</dbReference>